<accession>A0A7J8ZGR5</accession>
<feature type="compositionally biased region" description="Low complexity" evidence="1">
    <location>
        <begin position="128"/>
        <end position="148"/>
    </location>
</feature>
<feature type="compositionally biased region" description="Low complexity" evidence="1">
    <location>
        <begin position="99"/>
        <end position="115"/>
    </location>
</feature>
<evidence type="ECO:0000313" key="2">
    <source>
        <dbReference type="EMBL" id="MBA0710978.1"/>
    </source>
</evidence>
<feature type="region of interest" description="Disordered" evidence="1">
    <location>
        <begin position="1"/>
        <end position="317"/>
    </location>
</feature>
<sequence>MGEQRQFFRFRLPWLSAAAAPRPAATPRPAAEPQPQSKAPSQPTVSIPIQRPPFRPAGITPVRTPPIQVQPPPPPPPKTEPQPVPSREKVQTRPQSHTPTPARAAAMASARIAPQPAVPKQQSPPRLASQPTGQTSSQPPSPSRRATQVQTLSPPRRSTMATQVASQPPSSTQPTFKPFGVAVKPSEESNQLKDVAPITAAAKEKPKEMETRKKVGEERRKGTKKGSTHEEPTTVTTKLVAAASEAGTKTRELLGAVLEKGKGHLEKQEDTERKKTLTSSSSDERQIKTVSSTYPKGGSRPSNSHETNVDSKSEQVPLHKGIREDISKFVHALVTGKPKLHTDEKSVNVVTLAGENSGASFRCISEYTTKDGEGRSKGREPVGSVIKDDVAQKAYVNSNTQSINNSIMLESRLEGRNPGVHLEFFDDAKELRQ</sequence>
<organism evidence="2 3">
    <name type="scientific">Gossypium laxum</name>
    <dbReference type="NCBI Taxonomy" id="34288"/>
    <lineage>
        <taxon>Eukaryota</taxon>
        <taxon>Viridiplantae</taxon>
        <taxon>Streptophyta</taxon>
        <taxon>Embryophyta</taxon>
        <taxon>Tracheophyta</taxon>
        <taxon>Spermatophyta</taxon>
        <taxon>Magnoliopsida</taxon>
        <taxon>eudicotyledons</taxon>
        <taxon>Gunneridae</taxon>
        <taxon>Pentapetalae</taxon>
        <taxon>rosids</taxon>
        <taxon>malvids</taxon>
        <taxon>Malvales</taxon>
        <taxon>Malvaceae</taxon>
        <taxon>Malvoideae</taxon>
        <taxon>Gossypium</taxon>
    </lineage>
</organism>
<dbReference type="EMBL" id="JABEZV010000005">
    <property type="protein sequence ID" value="MBA0710978.1"/>
    <property type="molecule type" value="Genomic_DNA"/>
</dbReference>
<feature type="compositionally biased region" description="Basic and acidic residues" evidence="1">
    <location>
        <begin position="202"/>
        <end position="220"/>
    </location>
</feature>
<feature type="compositionally biased region" description="Polar residues" evidence="1">
    <location>
        <begin position="159"/>
        <end position="175"/>
    </location>
</feature>
<feature type="compositionally biased region" description="Polar residues" evidence="1">
    <location>
        <begin position="37"/>
        <end position="47"/>
    </location>
</feature>
<dbReference type="PANTHER" id="PTHR33472:SF24">
    <property type="entry name" value="VEGETATIVE CELL WALL PROTEIN GP1-LIKE"/>
    <property type="match status" value="1"/>
</dbReference>
<gene>
    <name evidence="2" type="ORF">Golax_010219</name>
</gene>
<name>A0A7J8ZGR5_9ROSI</name>
<proteinExistence type="predicted"/>
<protein>
    <submittedName>
        <fullName evidence="2">Uncharacterized protein</fullName>
    </submittedName>
</protein>
<evidence type="ECO:0000313" key="3">
    <source>
        <dbReference type="Proteomes" id="UP000593574"/>
    </source>
</evidence>
<feature type="non-terminal residue" evidence="2">
    <location>
        <position position="433"/>
    </location>
</feature>
<dbReference type="Proteomes" id="UP000593574">
    <property type="component" value="Unassembled WGS sequence"/>
</dbReference>
<keyword evidence="3" id="KW-1185">Reference proteome</keyword>
<evidence type="ECO:0000256" key="1">
    <source>
        <dbReference type="SAM" id="MobiDB-lite"/>
    </source>
</evidence>
<feature type="compositionally biased region" description="Polar residues" evidence="1">
    <location>
        <begin position="288"/>
        <end position="306"/>
    </location>
</feature>
<reference evidence="2 3" key="1">
    <citation type="journal article" date="2019" name="Genome Biol. Evol.">
        <title>Insights into the evolution of the New World diploid cottons (Gossypium, subgenus Houzingenia) based on genome sequencing.</title>
        <authorList>
            <person name="Grover C.E."/>
            <person name="Arick M.A. 2nd"/>
            <person name="Thrash A."/>
            <person name="Conover J.L."/>
            <person name="Sanders W.S."/>
            <person name="Peterson D.G."/>
            <person name="Frelichowski J.E."/>
            <person name="Scheffler J.A."/>
            <person name="Scheffler B.E."/>
            <person name="Wendel J.F."/>
        </authorList>
    </citation>
    <scope>NUCLEOTIDE SEQUENCE [LARGE SCALE GENOMIC DNA]</scope>
    <source>
        <strain evidence="2">4</strain>
        <tissue evidence="2">Leaf</tissue>
    </source>
</reference>
<feature type="compositionally biased region" description="Pro residues" evidence="1">
    <location>
        <begin position="68"/>
        <end position="84"/>
    </location>
</feature>
<feature type="compositionally biased region" description="Basic and acidic residues" evidence="1">
    <location>
        <begin position="259"/>
        <end position="275"/>
    </location>
</feature>
<dbReference type="PANTHER" id="PTHR33472">
    <property type="entry name" value="OS01G0106600 PROTEIN"/>
    <property type="match status" value="1"/>
</dbReference>
<comment type="caution">
    <text evidence="2">The sequence shown here is derived from an EMBL/GenBank/DDBJ whole genome shotgun (WGS) entry which is preliminary data.</text>
</comment>
<dbReference type="AlphaFoldDB" id="A0A7J8ZGR5"/>